<keyword evidence="6" id="KW-1185">Reference proteome</keyword>
<comment type="caution">
    <text evidence="5">The sequence shown here is derived from an EMBL/GenBank/DDBJ whole genome shotgun (WGS) entry which is preliminary data.</text>
</comment>
<feature type="region of interest" description="Disordered" evidence="4">
    <location>
        <begin position="405"/>
        <end position="452"/>
    </location>
</feature>
<evidence type="ECO:0000256" key="3">
    <source>
        <dbReference type="PROSITE-ProRule" id="PRU00221"/>
    </source>
</evidence>
<dbReference type="PROSITE" id="PS50082">
    <property type="entry name" value="WD_REPEATS_2"/>
    <property type="match status" value="1"/>
</dbReference>
<dbReference type="InterPro" id="IPR045151">
    <property type="entry name" value="DCAF8"/>
</dbReference>
<evidence type="ECO:0000313" key="5">
    <source>
        <dbReference type="EMBL" id="GJN92924.1"/>
    </source>
</evidence>
<dbReference type="InterPro" id="IPR001680">
    <property type="entry name" value="WD40_rpt"/>
</dbReference>
<dbReference type="GO" id="GO:0045717">
    <property type="term" value="P:negative regulation of fatty acid biosynthetic process"/>
    <property type="evidence" value="ECO:0007669"/>
    <property type="project" value="TreeGrafter"/>
</dbReference>
<feature type="compositionally biased region" description="Basic and acidic residues" evidence="4">
    <location>
        <begin position="405"/>
        <end position="422"/>
    </location>
</feature>
<dbReference type="EMBL" id="BQKY01000012">
    <property type="protein sequence ID" value="GJN92924.1"/>
    <property type="molecule type" value="Genomic_DNA"/>
</dbReference>
<feature type="region of interest" description="Disordered" evidence="4">
    <location>
        <begin position="519"/>
        <end position="597"/>
    </location>
</feature>
<dbReference type="PANTHER" id="PTHR15574">
    <property type="entry name" value="WD REPEAT DOMAIN-CONTAINING FAMILY"/>
    <property type="match status" value="1"/>
</dbReference>
<dbReference type="Gene3D" id="2.130.10.10">
    <property type="entry name" value="YVTN repeat-like/Quinoprotein amine dehydrogenase"/>
    <property type="match status" value="3"/>
</dbReference>
<sequence length="768" mass="83329">MGADWALPSSPFLSLSSLALSAPHRRGVFASNLYPSLVSAPTWLQRFDLLQVLGEPDEEGGAMGGYGGNSHRVVCEAYGSTGCVNAMDWAPDGRLASAGDDTKICIWKPGLDGHVSGDGQAVKTPMPGYGLSEVIATGHRSNIFSVKWAPGMDTRLFSCAGDGVVRVFDINLATNPKLSSVTIDPPSGSPYRPWTHHESATACTHAFRCHQDRVKRVATEASPDIFLTCAEDGTVRQHDLRMHHVCRKSRFDESSDVNCPPPLAEYPGLSLYSLTISKLRPHLFVVAGQSPYAFLHDRRMIRAPMLRDWGISPSTSSRDLTQCVRRFGVPLSDPSSSPPSSPGDASPTAAATAHRRRRVTDISQHIVACKLSPTRPRDLLVSYSERGIFLFDTDGETVEQVRERSLADRAGERAQMRSRDKVGGAVPSETSKRADQPEELAKGRTTAKRKVNAPDEIALASLSDDDLDRELAEHPYPPVEVEDDDTAEAGVHISRAGQEDEIGEDFGAYEASLASGDAMMAEDGGEGSTEDQVEEDDPDDDGDDDDMEGDSEEEDPDREEGGEIGDDDSPFQPRAREGKYHTEVPLVAPRRHYTGHANTQTVKDVNFLDPDTVISGSDDGNFFCWDRETAEIKGIWKGDDDVVNVMQPHPRLPLVAISGIEETVKLFGPTTDTAAADRANLVRDVERIRRRNLSGETNANSRMGMGSIGAETLMQLIRQRMLAEFGDETGGARGGEGEGPPRRGPPIRLVFGGEEGEEGGQPVECVVS</sequence>
<organism evidence="5 6">
    <name type="scientific">Rhodotorula paludigena</name>
    <dbReference type="NCBI Taxonomy" id="86838"/>
    <lineage>
        <taxon>Eukaryota</taxon>
        <taxon>Fungi</taxon>
        <taxon>Dikarya</taxon>
        <taxon>Basidiomycota</taxon>
        <taxon>Pucciniomycotina</taxon>
        <taxon>Microbotryomycetes</taxon>
        <taxon>Sporidiobolales</taxon>
        <taxon>Sporidiobolaceae</taxon>
        <taxon>Rhodotorula</taxon>
    </lineage>
</organism>
<accession>A0AAV5GSK5</accession>
<name>A0AAV5GSK5_9BASI</name>
<feature type="region of interest" description="Disordered" evidence="4">
    <location>
        <begin position="727"/>
        <end position="768"/>
    </location>
</feature>
<dbReference type="PANTHER" id="PTHR15574:SF40">
    <property type="entry name" value="WD AND TETRATRICOPEPTIDE REPEATS PROTEIN 1"/>
    <property type="match status" value="1"/>
</dbReference>
<keyword evidence="2" id="KW-0677">Repeat</keyword>
<reference evidence="5 6" key="1">
    <citation type="submission" date="2021-12" db="EMBL/GenBank/DDBJ databases">
        <title>High titer production of polyol ester of fatty acids by Rhodotorula paludigena BS15 towards product separation-free biomass refinery.</title>
        <authorList>
            <person name="Mano J."/>
            <person name="Ono H."/>
            <person name="Tanaka T."/>
            <person name="Naito K."/>
            <person name="Sushida H."/>
            <person name="Ike M."/>
            <person name="Tokuyasu K."/>
            <person name="Kitaoka M."/>
        </authorList>
    </citation>
    <scope>NUCLEOTIDE SEQUENCE [LARGE SCALE GENOMIC DNA]</scope>
    <source>
        <strain evidence="5 6">BS15</strain>
    </source>
</reference>
<dbReference type="AlphaFoldDB" id="A0AAV5GSK5"/>
<feature type="repeat" description="WD" evidence="3">
    <location>
        <begin position="136"/>
        <end position="171"/>
    </location>
</feature>
<gene>
    <name evidence="5" type="ORF">Rhopal_005967-T1</name>
</gene>
<dbReference type="InterPro" id="IPR015943">
    <property type="entry name" value="WD40/YVTN_repeat-like_dom_sf"/>
</dbReference>
<dbReference type="GO" id="GO:0080008">
    <property type="term" value="C:Cul4-RING E3 ubiquitin ligase complex"/>
    <property type="evidence" value="ECO:0007669"/>
    <property type="project" value="TreeGrafter"/>
</dbReference>
<evidence type="ECO:0000256" key="2">
    <source>
        <dbReference type="ARBA" id="ARBA00022737"/>
    </source>
</evidence>
<dbReference type="SMART" id="SM00320">
    <property type="entry name" value="WD40"/>
    <property type="match status" value="6"/>
</dbReference>
<dbReference type="Proteomes" id="UP001342314">
    <property type="component" value="Unassembled WGS sequence"/>
</dbReference>
<feature type="region of interest" description="Disordered" evidence="4">
    <location>
        <begin position="328"/>
        <end position="357"/>
    </location>
</feature>
<proteinExistence type="predicted"/>
<evidence type="ECO:0000256" key="4">
    <source>
        <dbReference type="SAM" id="MobiDB-lite"/>
    </source>
</evidence>
<feature type="compositionally biased region" description="Low complexity" evidence="4">
    <location>
        <begin position="342"/>
        <end position="352"/>
    </location>
</feature>
<dbReference type="InterPro" id="IPR036322">
    <property type="entry name" value="WD40_repeat_dom_sf"/>
</dbReference>
<feature type="compositionally biased region" description="Basic and acidic residues" evidence="4">
    <location>
        <begin position="430"/>
        <end position="442"/>
    </location>
</feature>
<dbReference type="Pfam" id="PF00400">
    <property type="entry name" value="WD40"/>
    <property type="match status" value="4"/>
</dbReference>
<evidence type="ECO:0000313" key="6">
    <source>
        <dbReference type="Proteomes" id="UP001342314"/>
    </source>
</evidence>
<dbReference type="SUPFAM" id="SSF50978">
    <property type="entry name" value="WD40 repeat-like"/>
    <property type="match status" value="1"/>
</dbReference>
<dbReference type="GO" id="GO:0005737">
    <property type="term" value="C:cytoplasm"/>
    <property type="evidence" value="ECO:0007669"/>
    <property type="project" value="TreeGrafter"/>
</dbReference>
<protein>
    <recommendedName>
        <fullName evidence="7">WD40 repeat-like protein</fullName>
    </recommendedName>
</protein>
<keyword evidence="1 3" id="KW-0853">WD repeat</keyword>
<feature type="compositionally biased region" description="Acidic residues" evidence="4">
    <location>
        <begin position="523"/>
        <end position="569"/>
    </location>
</feature>
<evidence type="ECO:0000256" key="1">
    <source>
        <dbReference type="ARBA" id="ARBA00022574"/>
    </source>
</evidence>
<evidence type="ECO:0008006" key="7">
    <source>
        <dbReference type="Google" id="ProtNLM"/>
    </source>
</evidence>